<evidence type="ECO:0000313" key="2">
    <source>
        <dbReference type="EMBL" id="EJW95273.1"/>
    </source>
</evidence>
<keyword evidence="1" id="KW-0472">Membrane</keyword>
<organism evidence="2">
    <name type="scientific">gut metagenome</name>
    <dbReference type="NCBI Taxonomy" id="749906"/>
    <lineage>
        <taxon>unclassified sequences</taxon>
        <taxon>metagenomes</taxon>
        <taxon>organismal metagenomes</taxon>
    </lineage>
</organism>
<accession>J9FLG3</accession>
<keyword evidence="1" id="KW-1133">Transmembrane helix</keyword>
<proteinExistence type="predicted"/>
<dbReference type="EMBL" id="AMCI01005908">
    <property type="protein sequence ID" value="EJW95273.1"/>
    <property type="molecule type" value="Genomic_DNA"/>
</dbReference>
<feature type="transmembrane region" description="Helical" evidence="1">
    <location>
        <begin position="15"/>
        <end position="32"/>
    </location>
</feature>
<name>J9FLG3_9ZZZZ</name>
<dbReference type="AlphaFoldDB" id="J9FLG3"/>
<comment type="caution">
    <text evidence="2">The sequence shown here is derived from an EMBL/GenBank/DDBJ whole genome shotgun (WGS) entry which is preliminary data.</text>
</comment>
<keyword evidence="1" id="KW-0812">Transmembrane</keyword>
<gene>
    <name evidence="2" type="ORF">EVA_16620</name>
</gene>
<evidence type="ECO:0000256" key="1">
    <source>
        <dbReference type="SAM" id="Phobius"/>
    </source>
</evidence>
<reference evidence="2" key="1">
    <citation type="journal article" date="2012" name="PLoS ONE">
        <title>Gene sets for utilization of primary and secondary nutrition supplies in the distal gut of endangered iberian lynx.</title>
        <authorList>
            <person name="Alcaide M."/>
            <person name="Messina E."/>
            <person name="Richter M."/>
            <person name="Bargiela R."/>
            <person name="Peplies J."/>
            <person name="Huws S.A."/>
            <person name="Newbold C.J."/>
            <person name="Golyshin P.N."/>
            <person name="Simon M.A."/>
            <person name="Lopez G."/>
            <person name="Yakimov M.M."/>
            <person name="Ferrer M."/>
        </authorList>
    </citation>
    <scope>NUCLEOTIDE SEQUENCE</scope>
</reference>
<sequence>MIPSWAPSEPIKRTSLSLICSLIIKLLIVVHLHTS</sequence>
<protein>
    <submittedName>
        <fullName evidence="2">Uncharacterized protein</fullName>
    </submittedName>
</protein>